<evidence type="ECO:0008006" key="3">
    <source>
        <dbReference type="Google" id="ProtNLM"/>
    </source>
</evidence>
<organism evidence="1 2">
    <name type="scientific">Methylobacterium gregans</name>
    <dbReference type="NCBI Taxonomy" id="374424"/>
    <lineage>
        <taxon>Bacteria</taxon>
        <taxon>Pseudomonadati</taxon>
        <taxon>Pseudomonadota</taxon>
        <taxon>Alphaproteobacteria</taxon>
        <taxon>Hyphomicrobiales</taxon>
        <taxon>Methylobacteriaceae</taxon>
        <taxon>Methylobacterium</taxon>
    </lineage>
</organism>
<sequence>MTIDGTSDPDLFVPAFSLTPIYWDIIEIKSCPGSYNEQFGTEPSLPKLPDAYRYQPQYWTLPDYIERLAILRSHRQWRWSDPEIPRIFLMMVEAEILPLLRRMAQDNAAYAAYHRTDILPDERAHQIRRWAVALAAGAIDEAREIKAILMRG</sequence>
<reference evidence="1" key="2">
    <citation type="submission" date="2021-08" db="EMBL/GenBank/DDBJ databases">
        <authorList>
            <person name="Tani A."/>
            <person name="Ola A."/>
            <person name="Ogura Y."/>
            <person name="Katsura K."/>
            <person name="Hayashi T."/>
        </authorList>
    </citation>
    <scope>NUCLEOTIDE SEQUENCE</scope>
    <source>
        <strain evidence="1">NBRC 103626</strain>
    </source>
</reference>
<evidence type="ECO:0000313" key="2">
    <source>
        <dbReference type="Proteomes" id="UP001055108"/>
    </source>
</evidence>
<dbReference type="RefSeq" id="WP_238301358.1">
    <property type="nucleotide sequence ID" value="NZ_BPQM01000018.1"/>
</dbReference>
<comment type="caution">
    <text evidence="1">The sequence shown here is derived from an EMBL/GenBank/DDBJ whole genome shotgun (WGS) entry which is preliminary data.</text>
</comment>
<dbReference type="AlphaFoldDB" id="A0AA37HLA9"/>
<gene>
    <name evidence="1" type="ORF">NBEOAGPD_0807</name>
</gene>
<evidence type="ECO:0000313" key="1">
    <source>
        <dbReference type="EMBL" id="GJD77600.1"/>
    </source>
</evidence>
<accession>A0AA37HLA9</accession>
<protein>
    <recommendedName>
        <fullName evidence="3">Restriction endonuclease domain-containing protein</fullName>
    </recommendedName>
</protein>
<dbReference type="EMBL" id="BPQM01000018">
    <property type="protein sequence ID" value="GJD77600.1"/>
    <property type="molecule type" value="Genomic_DNA"/>
</dbReference>
<proteinExistence type="predicted"/>
<reference evidence="1" key="1">
    <citation type="journal article" date="2016" name="Front. Microbiol.">
        <title>Genome Sequence of the Piezophilic, Mesophilic Sulfate-Reducing Bacterium Desulfovibrio indicus J2T.</title>
        <authorList>
            <person name="Cao J."/>
            <person name="Maignien L."/>
            <person name="Shao Z."/>
            <person name="Alain K."/>
            <person name="Jebbar M."/>
        </authorList>
    </citation>
    <scope>NUCLEOTIDE SEQUENCE</scope>
    <source>
        <strain evidence="1">NBRC 103626</strain>
    </source>
</reference>
<keyword evidence="2" id="KW-1185">Reference proteome</keyword>
<name>A0AA37HLA9_9HYPH</name>
<dbReference type="Proteomes" id="UP001055108">
    <property type="component" value="Unassembled WGS sequence"/>
</dbReference>